<dbReference type="Gene3D" id="3.40.190.10">
    <property type="entry name" value="Periplasmic binding protein-like II"/>
    <property type="match status" value="1"/>
</dbReference>
<feature type="signal peptide" evidence="10">
    <location>
        <begin position="1"/>
        <end position="18"/>
    </location>
</feature>
<keyword evidence="3" id="KW-1003">Cell membrane</keyword>
<protein>
    <submittedName>
        <fullName evidence="12">Ionotropic receptor</fullName>
    </submittedName>
</protein>
<evidence type="ECO:0000256" key="6">
    <source>
        <dbReference type="ARBA" id="ARBA00023136"/>
    </source>
</evidence>
<evidence type="ECO:0000256" key="1">
    <source>
        <dbReference type="ARBA" id="ARBA00004651"/>
    </source>
</evidence>
<evidence type="ECO:0000256" key="10">
    <source>
        <dbReference type="SAM" id="SignalP"/>
    </source>
</evidence>
<dbReference type="InterPro" id="IPR052192">
    <property type="entry name" value="Insect_Ionotropic_Sensory_Rcpt"/>
</dbReference>
<evidence type="ECO:0000313" key="12">
    <source>
        <dbReference type="EMBL" id="QIJ45766.1"/>
    </source>
</evidence>
<evidence type="ECO:0000256" key="7">
    <source>
        <dbReference type="ARBA" id="ARBA00023170"/>
    </source>
</evidence>
<evidence type="ECO:0000256" key="3">
    <source>
        <dbReference type="ARBA" id="ARBA00022475"/>
    </source>
</evidence>
<evidence type="ECO:0000256" key="4">
    <source>
        <dbReference type="ARBA" id="ARBA00022692"/>
    </source>
</evidence>
<dbReference type="Gene3D" id="1.10.287.70">
    <property type="match status" value="1"/>
</dbReference>
<evidence type="ECO:0000256" key="2">
    <source>
        <dbReference type="ARBA" id="ARBA00008685"/>
    </source>
</evidence>
<feature type="transmembrane region" description="Helical" evidence="9">
    <location>
        <begin position="388"/>
        <end position="412"/>
    </location>
</feature>
<dbReference type="EMBL" id="MK820979">
    <property type="protein sequence ID" value="QIJ45766.1"/>
    <property type="molecule type" value="mRNA"/>
</dbReference>
<keyword evidence="6 9" id="KW-0472">Membrane</keyword>
<evidence type="ECO:0000256" key="5">
    <source>
        <dbReference type="ARBA" id="ARBA00022989"/>
    </source>
</evidence>
<gene>
    <name evidence="12" type="primary">IR7</name>
</gene>
<feature type="transmembrane region" description="Helical" evidence="9">
    <location>
        <begin position="321"/>
        <end position="343"/>
    </location>
</feature>
<dbReference type="InterPro" id="IPR001320">
    <property type="entry name" value="Iontro_rcpt_C"/>
</dbReference>
<evidence type="ECO:0000259" key="11">
    <source>
        <dbReference type="Pfam" id="PF00060"/>
    </source>
</evidence>
<proteinExistence type="evidence at transcript level"/>
<dbReference type="GO" id="GO:0015276">
    <property type="term" value="F:ligand-gated monoatomic ion channel activity"/>
    <property type="evidence" value="ECO:0007669"/>
    <property type="project" value="InterPro"/>
</dbReference>
<keyword evidence="4 9" id="KW-0812">Transmembrane</keyword>
<name>A0A6M3GXB7_GLYPY</name>
<keyword evidence="10" id="KW-0732">Signal</keyword>
<comment type="similarity">
    <text evidence="2">Belongs to the glutamate-gated ion channel (TC 1.A.10.1) family.</text>
</comment>
<feature type="chain" id="PRO_5026702758" evidence="10">
    <location>
        <begin position="19"/>
        <end position="560"/>
    </location>
</feature>
<keyword evidence="8" id="KW-0325">Glycoprotein</keyword>
<reference evidence="12" key="1">
    <citation type="submission" date="2019-04" db="EMBL/GenBank/DDBJ databases">
        <authorList>
            <person name="Sheng S."/>
        </authorList>
    </citation>
    <scope>NUCLEOTIDE SEQUENCE</scope>
</reference>
<evidence type="ECO:0000256" key="9">
    <source>
        <dbReference type="SAM" id="Phobius"/>
    </source>
</evidence>
<accession>A0A6M3GXB7</accession>
<keyword evidence="7 12" id="KW-0675">Receptor</keyword>
<evidence type="ECO:0000256" key="8">
    <source>
        <dbReference type="ARBA" id="ARBA00023180"/>
    </source>
</evidence>
<feature type="domain" description="Ionotropic glutamate receptor C-terminal" evidence="11">
    <location>
        <begin position="323"/>
        <end position="503"/>
    </location>
</feature>
<dbReference type="Pfam" id="PF00060">
    <property type="entry name" value="Lig_chan"/>
    <property type="match status" value="1"/>
</dbReference>
<dbReference type="SUPFAM" id="SSF53850">
    <property type="entry name" value="Periplasmic binding protein-like II"/>
    <property type="match status" value="1"/>
</dbReference>
<dbReference type="GO" id="GO:0050906">
    <property type="term" value="P:detection of stimulus involved in sensory perception"/>
    <property type="evidence" value="ECO:0007669"/>
    <property type="project" value="UniProtKB-ARBA"/>
</dbReference>
<keyword evidence="5 9" id="KW-1133">Transmembrane helix</keyword>
<dbReference type="PANTHER" id="PTHR42643">
    <property type="entry name" value="IONOTROPIC RECEPTOR 20A-RELATED"/>
    <property type="match status" value="1"/>
</dbReference>
<comment type="subcellular location">
    <subcellularLocation>
        <location evidence="1">Cell membrane</location>
        <topology evidence="1">Multi-pass membrane protein</topology>
    </subcellularLocation>
</comment>
<organism evidence="12">
    <name type="scientific">Glyphodes pyloalis</name>
    <name type="common">Lesser mulberry snout moth</name>
    <dbReference type="NCBI Taxonomy" id="1242752"/>
    <lineage>
        <taxon>Eukaryota</taxon>
        <taxon>Metazoa</taxon>
        <taxon>Ecdysozoa</taxon>
        <taxon>Arthropoda</taxon>
        <taxon>Hexapoda</taxon>
        <taxon>Insecta</taxon>
        <taxon>Pterygota</taxon>
        <taxon>Neoptera</taxon>
        <taxon>Endopterygota</taxon>
        <taxon>Lepidoptera</taxon>
        <taxon>Glossata</taxon>
        <taxon>Ditrysia</taxon>
        <taxon>Pyraloidea</taxon>
        <taxon>Crambidae</taxon>
        <taxon>Spilomelinae</taxon>
        <taxon>Glyphodes</taxon>
    </lineage>
</organism>
<sequence>MKLEGIIMIVVLICNCRASVRKDFVISFIKNFVVNEGKPTFLIYNDLCWNIDRKVKLANEMSKAGFRSSNSFDLSFDHLHHNLLFLADLNCPDTGHILVNASSNKLFGAPFRWLVLKDSSNENQDGLSVLLKSPLLPDNDLVLAERNNDEIKMFELHKTSSSKPLMFTPRGHFNGTLTDIRPHRELFRRRRDLMGQALTMANVIQDSNTTQYHLLKEDRLELQFDPVSKICWTGAKLIFEMLNVTPQYIFSHRWGYKSNGQWSGMVQDVATGKADLGTNCLPERDRMEVISYTDTVAPFYVRFVFRQPPLSYSSNIFSLPFASSVWVAVVTCVAVATATLYLASVWEARQGFSPSQLDGSIGDALLLTLSAIGQQGCVIEPRKLSGRIITWMTFAALMLLYAAYSANIVVLLQAPSNSIKTLAQLASSKITLAAHDVDYNHFVFKRYTDPVRVSIYKRIDPEKGKGQFYDLNEGVERIRQGLFAFHSIAEPVLRRVVETFLETEKCDVSQVDFVNGFDGYIPVKKDSPYLEVIRVTLVASRDTCESGGTYCVATGFLCYF</sequence>
<dbReference type="PANTHER" id="PTHR42643:SF33">
    <property type="entry name" value="GLUTAMATE RECEPTOR 2-LIKE PROTEIN"/>
    <property type="match status" value="1"/>
</dbReference>
<dbReference type="GO" id="GO:0005886">
    <property type="term" value="C:plasma membrane"/>
    <property type="evidence" value="ECO:0007669"/>
    <property type="project" value="UniProtKB-SubCell"/>
</dbReference>
<dbReference type="AlphaFoldDB" id="A0A6M3GXB7"/>